<keyword evidence="2" id="KW-1185">Reference proteome</keyword>
<dbReference type="RefSeq" id="WP_269880837.1">
    <property type="nucleotide sequence ID" value="NZ_JAQAGZ010000004.1"/>
</dbReference>
<dbReference type="InterPro" id="IPR027417">
    <property type="entry name" value="P-loop_NTPase"/>
</dbReference>
<reference evidence="1 2" key="1">
    <citation type="submission" date="2022-12" db="EMBL/GenBank/DDBJ databases">
        <title>Draft genome sequence of Paenibacillus sp. dW9.</title>
        <authorList>
            <person name="Choi E.-W."/>
            <person name="Kim D.-U."/>
        </authorList>
    </citation>
    <scope>NUCLEOTIDE SEQUENCE [LARGE SCALE GENOMIC DNA]</scope>
    <source>
        <strain evidence="2">dW9</strain>
    </source>
</reference>
<sequence length="558" mass="64740">MNDTERIEKINLYTEKVNIYEALFNQGNLDESSMHKYISSLKELERLKQIESYRYDIMAFAKRYFNNNRLLWPKTPSPEFHYDMAKMICNAVNDKDHNSFLGFIAPRSHAKTILGTTITALYIICFQIHPYLVIINNKQEGAKQVLTNIKFELENNDELIRDFGDMYNRRKWSESEIITANNILVEAVGSGDAIRGKNHLGNRPWVLIDDLEKDPDVYSPTYRDKMHNWFNSTIVPLGSPTQGGTKIIWVGTILHNDAVLNRIIKNDTRFKTKRYSAITSWPERMDLWEQWGLILNKRDWDEAENEDHAKEIANLKAREFYDSNMIDMEEGAEVLWKERISLYDLMVIRQANRKSFLTEYIGDPKDDTTVLFRDFTYYELSDINMDDLDIYGAVDPSLGKNDKSDLSAIVTVGKHKKTGIMYVLEVDAKRRTPEKIIDACIEKARIYNYRSFVVETVQFQFLFMTDLAKAALSRGVYLPIKEIPKPNGDKWLRISSLEPFVSNGFLRFQKNQHELIAELEDVGTDRSLPRKDDRSDALEMVVSQIAKSKRRGVALGSL</sequence>
<gene>
    <name evidence="1" type="primary">terL</name>
    <name evidence="1" type="ORF">O9H85_08195</name>
</gene>
<dbReference type="EMBL" id="JAQAGZ010000004">
    <property type="protein sequence ID" value="MCZ8512413.1"/>
    <property type="molecule type" value="Genomic_DNA"/>
</dbReference>
<evidence type="ECO:0000313" key="2">
    <source>
        <dbReference type="Proteomes" id="UP001527882"/>
    </source>
</evidence>
<name>A0ABT4Q6G8_9BACL</name>
<dbReference type="Gene3D" id="3.40.50.300">
    <property type="entry name" value="P-loop containing nucleotide triphosphate hydrolases"/>
    <property type="match status" value="1"/>
</dbReference>
<proteinExistence type="predicted"/>
<organism evidence="1 2">
    <name type="scientific">Paenibacillus gyeongsangnamensis</name>
    <dbReference type="NCBI Taxonomy" id="3388067"/>
    <lineage>
        <taxon>Bacteria</taxon>
        <taxon>Bacillati</taxon>
        <taxon>Bacillota</taxon>
        <taxon>Bacilli</taxon>
        <taxon>Bacillales</taxon>
        <taxon>Paenibacillaceae</taxon>
        <taxon>Paenibacillus</taxon>
    </lineage>
</organism>
<dbReference type="InterPro" id="IPR006517">
    <property type="entry name" value="Phage_terminase_lsu-like_C"/>
</dbReference>
<protein>
    <submittedName>
        <fullName evidence="1">Phage terminase large subunit</fullName>
    </submittedName>
</protein>
<comment type="caution">
    <text evidence="1">The sequence shown here is derived from an EMBL/GenBank/DDBJ whole genome shotgun (WGS) entry which is preliminary data.</text>
</comment>
<accession>A0ABT4Q6G8</accession>
<dbReference type="NCBIfam" id="TIGR01630">
    <property type="entry name" value="psiM2_ORF9"/>
    <property type="match status" value="1"/>
</dbReference>
<evidence type="ECO:0000313" key="1">
    <source>
        <dbReference type="EMBL" id="MCZ8512413.1"/>
    </source>
</evidence>
<dbReference type="Proteomes" id="UP001527882">
    <property type="component" value="Unassembled WGS sequence"/>
</dbReference>